<feature type="domain" description="YchJ-like middle NTF2-like" evidence="1">
    <location>
        <begin position="9"/>
        <end position="101"/>
    </location>
</feature>
<reference evidence="2 3" key="1">
    <citation type="journal article" date="2019" name="Int. J. Syst. Evol. Microbiol.">
        <title>The Global Catalogue of Microorganisms (GCM) 10K type strain sequencing project: providing services to taxonomists for standard genome sequencing and annotation.</title>
        <authorList>
            <consortium name="The Broad Institute Genomics Platform"/>
            <consortium name="The Broad Institute Genome Sequencing Center for Infectious Disease"/>
            <person name="Wu L."/>
            <person name="Ma J."/>
        </authorList>
    </citation>
    <scope>NUCLEOTIDE SEQUENCE [LARGE SCALE GENOMIC DNA]</scope>
    <source>
        <strain evidence="2 3">JCM 15575</strain>
    </source>
</reference>
<comment type="caution">
    <text evidence="2">The sequence shown here is derived from an EMBL/GenBank/DDBJ whole genome shotgun (WGS) entry which is preliminary data.</text>
</comment>
<dbReference type="InterPro" id="IPR032710">
    <property type="entry name" value="NTF2-like_dom_sf"/>
</dbReference>
<evidence type="ECO:0000313" key="3">
    <source>
        <dbReference type="Proteomes" id="UP001500596"/>
    </source>
</evidence>
<proteinExistence type="predicted"/>
<name>A0ABN2GJM6_9MICO</name>
<dbReference type="EMBL" id="BAAAPK010000001">
    <property type="protein sequence ID" value="GAA1672055.1"/>
    <property type="molecule type" value="Genomic_DNA"/>
</dbReference>
<protein>
    <submittedName>
        <fullName evidence="2">YchJ family protein</fullName>
    </submittedName>
</protein>
<evidence type="ECO:0000313" key="2">
    <source>
        <dbReference type="EMBL" id="GAA1672055.1"/>
    </source>
</evidence>
<gene>
    <name evidence="2" type="ORF">GCM10009807_15220</name>
</gene>
<dbReference type="SUPFAM" id="SSF54427">
    <property type="entry name" value="NTF2-like"/>
    <property type="match status" value="1"/>
</dbReference>
<dbReference type="Proteomes" id="UP001500596">
    <property type="component" value="Unassembled WGS sequence"/>
</dbReference>
<sequence>MLRGESSPTPEQLMRSRYTAFVVGDTAHLARSWHPRTRPEEIAIDPDVQWTGLQIIDAPPADGDTGVVEFRAEWIQDGDRGALHERSRFVRLRGRWVYVDGDVR</sequence>
<dbReference type="Gene3D" id="3.10.450.50">
    <property type="match status" value="1"/>
</dbReference>
<accession>A0ABN2GJM6</accession>
<dbReference type="InterPro" id="IPR048469">
    <property type="entry name" value="YchJ-like_M"/>
</dbReference>
<evidence type="ECO:0000259" key="1">
    <source>
        <dbReference type="Pfam" id="PF17775"/>
    </source>
</evidence>
<organism evidence="2 3">
    <name type="scientific">Microbacterium lacus</name>
    <dbReference type="NCBI Taxonomy" id="415217"/>
    <lineage>
        <taxon>Bacteria</taxon>
        <taxon>Bacillati</taxon>
        <taxon>Actinomycetota</taxon>
        <taxon>Actinomycetes</taxon>
        <taxon>Micrococcales</taxon>
        <taxon>Microbacteriaceae</taxon>
        <taxon>Microbacterium</taxon>
    </lineage>
</organism>
<dbReference type="Pfam" id="PF17775">
    <property type="entry name" value="YchJ_M-like"/>
    <property type="match status" value="1"/>
</dbReference>
<keyword evidence="3" id="KW-1185">Reference proteome</keyword>